<organism evidence="6">
    <name type="scientific">marine metagenome</name>
    <dbReference type="NCBI Taxonomy" id="408172"/>
    <lineage>
        <taxon>unclassified sequences</taxon>
        <taxon>metagenomes</taxon>
        <taxon>ecological metagenomes</taxon>
    </lineage>
</organism>
<keyword evidence="4" id="KW-0472">Membrane</keyword>
<feature type="non-terminal residue" evidence="6">
    <location>
        <position position="187"/>
    </location>
</feature>
<dbReference type="InterPro" id="IPR036013">
    <property type="entry name" value="Band_7/SPFH_dom_sf"/>
</dbReference>
<sequence>MEGLLSITVVFLLLIFGTLAAFARCYKRCPSDKILVIYGKTTGGRSSRCIHGGAAFVWPMIQAYQFLDLTPIPIDIKLEGALSQQNIRINTPSTFTVGIATEKGLMENAAERLLGLSLNDIQSLAQDIIFGQMRVVIATMPIEEINADRDKLIENISNGVEVELRKVGIRLINVNIQDVTDESGYID</sequence>
<dbReference type="Gene3D" id="3.30.479.30">
    <property type="entry name" value="Band 7 domain"/>
    <property type="match status" value="1"/>
</dbReference>
<evidence type="ECO:0000256" key="4">
    <source>
        <dbReference type="ARBA" id="ARBA00023136"/>
    </source>
</evidence>
<comment type="similarity">
    <text evidence="2">Belongs to the band 7/mec-2 family. Flotillin subfamily.</text>
</comment>
<reference evidence="6" key="1">
    <citation type="submission" date="2018-05" db="EMBL/GenBank/DDBJ databases">
        <authorList>
            <person name="Lanie J.A."/>
            <person name="Ng W.-L."/>
            <person name="Kazmierczak K.M."/>
            <person name="Andrzejewski T.M."/>
            <person name="Davidsen T.M."/>
            <person name="Wayne K.J."/>
            <person name="Tettelin H."/>
            <person name="Glass J.I."/>
            <person name="Rusch D."/>
            <person name="Podicherti R."/>
            <person name="Tsui H.-C.T."/>
            <person name="Winkler M.E."/>
        </authorList>
    </citation>
    <scope>NUCLEOTIDE SEQUENCE</scope>
</reference>
<dbReference type="Pfam" id="PF01145">
    <property type="entry name" value="Band_7"/>
    <property type="match status" value="1"/>
</dbReference>
<protein>
    <recommendedName>
        <fullName evidence="5">Band 7 domain-containing protein</fullName>
    </recommendedName>
</protein>
<dbReference type="PANTHER" id="PTHR13806">
    <property type="entry name" value="FLOTILLIN-RELATED"/>
    <property type="match status" value="1"/>
</dbReference>
<dbReference type="PANTHER" id="PTHR13806:SF31">
    <property type="entry name" value="FLOTILLIN-LIKE PROTEIN 1-RELATED"/>
    <property type="match status" value="1"/>
</dbReference>
<evidence type="ECO:0000256" key="2">
    <source>
        <dbReference type="ARBA" id="ARBA00007161"/>
    </source>
</evidence>
<evidence type="ECO:0000259" key="5">
    <source>
        <dbReference type="Pfam" id="PF01145"/>
    </source>
</evidence>
<keyword evidence="3" id="KW-1003">Cell membrane</keyword>
<comment type="subcellular location">
    <subcellularLocation>
        <location evidence="1">Cell membrane</location>
    </subcellularLocation>
</comment>
<name>A0A382U5M6_9ZZZZ</name>
<evidence type="ECO:0000256" key="1">
    <source>
        <dbReference type="ARBA" id="ARBA00004236"/>
    </source>
</evidence>
<dbReference type="EMBL" id="UINC01141690">
    <property type="protein sequence ID" value="SVD29580.1"/>
    <property type="molecule type" value="Genomic_DNA"/>
</dbReference>
<dbReference type="InterPro" id="IPR001107">
    <property type="entry name" value="Band_7"/>
</dbReference>
<gene>
    <name evidence="6" type="ORF">METZ01_LOCUS382434</name>
</gene>
<dbReference type="GO" id="GO:0005886">
    <property type="term" value="C:plasma membrane"/>
    <property type="evidence" value="ECO:0007669"/>
    <property type="project" value="UniProtKB-SubCell"/>
</dbReference>
<dbReference type="SUPFAM" id="SSF117892">
    <property type="entry name" value="Band 7/SPFH domain"/>
    <property type="match status" value="1"/>
</dbReference>
<evidence type="ECO:0000313" key="6">
    <source>
        <dbReference type="EMBL" id="SVD29580.1"/>
    </source>
</evidence>
<accession>A0A382U5M6</accession>
<evidence type="ECO:0000256" key="3">
    <source>
        <dbReference type="ARBA" id="ARBA00022475"/>
    </source>
</evidence>
<feature type="domain" description="Band 7" evidence="5">
    <location>
        <begin position="31"/>
        <end position="185"/>
    </location>
</feature>
<dbReference type="CDD" id="cd03399">
    <property type="entry name" value="SPFH_flotillin"/>
    <property type="match status" value="1"/>
</dbReference>
<dbReference type="InterPro" id="IPR027705">
    <property type="entry name" value="Flotillin_fam"/>
</dbReference>
<dbReference type="AlphaFoldDB" id="A0A382U5M6"/>
<proteinExistence type="inferred from homology"/>